<sequence>MRYNVFNPLMEQERDEHIKVGNYERNHERTSHRNGYHEGGYSTRIGHLPLRVPRT</sequence>
<keyword evidence="5" id="KW-0233">DNA recombination</keyword>
<evidence type="ECO:0000256" key="6">
    <source>
        <dbReference type="SAM" id="MobiDB-lite"/>
    </source>
</evidence>
<proteinExistence type="inferred from homology"/>
<evidence type="ECO:0000256" key="1">
    <source>
        <dbReference type="ARBA" id="ARBA00002190"/>
    </source>
</evidence>
<evidence type="ECO:0000313" key="8">
    <source>
        <dbReference type="Proteomes" id="UP001631949"/>
    </source>
</evidence>
<keyword evidence="8" id="KW-1185">Reference proteome</keyword>
<organism evidence="7 8">
    <name type="scientific">Peptococcus simiae</name>
    <dbReference type="NCBI Taxonomy" id="1643805"/>
    <lineage>
        <taxon>Bacteria</taxon>
        <taxon>Bacillati</taxon>
        <taxon>Bacillota</taxon>
        <taxon>Clostridia</taxon>
        <taxon>Eubacteriales</taxon>
        <taxon>Peptococcaceae</taxon>
        <taxon>Peptococcus</taxon>
    </lineage>
</organism>
<comment type="similarity">
    <text evidence="2">Belongs to the transposase mutator family.</text>
</comment>
<reference evidence="7 8" key="1">
    <citation type="journal article" date="2016" name="Int. J. Syst. Evol. Microbiol.">
        <title>Peptococcus simiae sp. nov., isolated from rhesus macaque faeces and emended description of the genus Peptococcus.</title>
        <authorList>
            <person name="Shkoporov A.N."/>
            <person name="Efimov B.A."/>
            <person name="Kondova I."/>
            <person name="Ouwerling B."/>
            <person name="Chaplin A.V."/>
            <person name="Shcherbakova V.A."/>
            <person name="Langermans J.A.M."/>
        </authorList>
    </citation>
    <scope>NUCLEOTIDE SEQUENCE [LARGE SCALE GENOMIC DNA]</scope>
    <source>
        <strain evidence="7 8">M108</strain>
    </source>
</reference>
<name>A0ABW9GZ53_9FIRM</name>
<evidence type="ECO:0000256" key="2">
    <source>
        <dbReference type="ARBA" id="ARBA00010961"/>
    </source>
</evidence>
<dbReference type="RefSeq" id="WP_408977513.1">
    <property type="nucleotide sequence ID" value="NZ_JBJUVG010000007.1"/>
</dbReference>
<dbReference type="Pfam" id="PF00872">
    <property type="entry name" value="Transposase_mut"/>
    <property type="match status" value="1"/>
</dbReference>
<protein>
    <submittedName>
        <fullName evidence="7">Transposase</fullName>
    </submittedName>
</protein>
<dbReference type="InterPro" id="IPR001207">
    <property type="entry name" value="Transposase_mutator"/>
</dbReference>
<accession>A0ABW9GZ53</accession>
<feature type="compositionally biased region" description="Basic and acidic residues" evidence="6">
    <location>
        <begin position="21"/>
        <end position="31"/>
    </location>
</feature>
<comment type="caution">
    <text evidence="7">The sequence shown here is derived from an EMBL/GenBank/DDBJ whole genome shotgun (WGS) entry which is preliminary data.</text>
</comment>
<keyword evidence="4" id="KW-0238">DNA-binding</keyword>
<keyword evidence="3" id="KW-0815">Transposition</keyword>
<comment type="function">
    <text evidence="1">Required for the transposition of the insertion element.</text>
</comment>
<gene>
    <name evidence="7" type="ORF">ACKQTC_05935</name>
</gene>
<evidence type="ECO:0000256" key="4">
    <source>
        <dbReference type="ARBA" id="ARBA00023125"/>
    </source>
</evidence>
<evidence type="ECO:0000313" key="7">
    <source>
        <dbReference type="EMBL" id="MFM9413899.1"/>
    </source>
</evidence>
<dbReference type="EMBL" id="JBJUVG010000007">
    <property type="protein sequence ID" value="MFM9413899.1"/>
    <property type="molecule type" value="Genomic_DNA"/>
</dbReference>
<evidence type="ECO:0000256" key="5">
    <source>
        <dbReference type="ARBA" id="ARBA00023172"/>
    </source>
</evidence>
<dbReference type="Proteomes" id="UP001631949">
    <property type="component" value="Unassembled WGS sequence"/>
</dbReference>
<evidence type="ECO:0000256" key="3">
    <source>
        <dbReference type="ARBA" id="ARBA00022578"/>
    </source>
</evidence>
<feature type="region of interest" description="Disordered" evidence="6">
    <location>
        <begin position="21"/>
        <end position="55"/>
    </location>
</feature>